<keyword evidence="8 9" id="KW-0472">Membrane</keyword>
<dbReference type="InterPro" id="IPR027417">
    <property type="entry name" value="P-loop_NTPase"/>
</dbReference>
<evidence type="ECO:0000313" key="11">
    <source>
        <dbReference type="EMBL" id="KAL1398150.1"/>
    </source>
</evidence>
<dbReference type="InterPro" id="IPR050352">
    <property type="entry name" value="ABCG_transporters"/>
</dbReference>
<dbReference type="InterPro" id="IPR003439">
    <property type="entry name" value="ABC_transporter-like_ATP-bd"/>
</dbReference>
<dbReference type="SUPFAM" id="SSF52540">
    <property type="entry name" value="P-loop containing nucleoside triphosphate hydrolases"/>
    <property type="match status" value="1"/>
</dbReference>
<dbReference type="PANTHER" id="PTHR48041">
    <property type="entry name" value="ABC TRANSPORTER G FAMILY MEMBER 28"/>
    <property type="match status" value="1"/>
</dbReference>
<feature type="transmembrane region" description="Helical" evidence="9">
    <location>
        <begin position="524"/>
        <end position="543"/>
    </location>
</feature>
<evidence type="ECO:0000256" key="5">
    <source>
        <dbReference type="ARBA" id="ARBA00022741"/>
    </source>
</evidence>
<dbReference type="Pfam" id="PF01061">
    <property type="entry name" value="ABC2_membrane"/>
    <property type="match status" value="1"/>
</dbReference>
<keyword evidence="6" id="KW-0067">ATP-binding</keyword>
<dbReference type="SMART" id="SM00382">
    <property type="entry name" value="AAA"/>
    <property type="match status" value="1"/>
</dbReference>
<dbReference type="PANTHER" id="PTHR48041:SF139">
    <property type="entry name" value="PROTEIN SCARLET"/>
    <property type="match status" value="1"/>
</dbReference>
<feature type="transmembrane region" description="Helical" evidence="9">
    <location>
        <begin position="550"/>
        <end position="570"/>
    </location>
</feature>
<feature type="transmembrane region" description="Helical" evidence="9">
    <location>
        <begin position="457"/>
        <end position="483"/>
    </location>
</feature>
<evidence type="ECO:0000256" key="7">
    <source>
        <dbReference type="ARBA" id="ARBA00022989"/>
    </source>
</evidence>
<feature type="transmembrane region" description="Helical" evidence="9">
    <location>
        <begin position="490"/>
        <end position="518"/>
    </location>
</feature>
<feature type="transmembrane region" description="Helical" evidence="9">
    <location>
        <begin position="385"/>
        <end position="403"/>
    </location>
</feature>
<dbReference type="Gene3D" id="3.40.50.300">
    <property type="entry name" value="P-loop containing nucleotide triphosphate hydrolases"/>
    <property type="match status" value="1"/>
</dbReference>
<gene>
    <name evidence="11" type="ORF">pipiens_009192</name>
</gene>
<dbReference type="AlphaFoldDB" id="A0ABD1DFS4"/>
<organism evidence="11 12">
    <name type="scientific">Culex pipiens pipiens</name>
    <name type="common">Northern house mosquito</name>
    <dbReference type="NCBI Taxonomy" id="38569"/>
    <lineage>
        <taxon>Eukaryota</taxon>
        <taxon>Metazoa</taxon>
        <taxon>Ecdysozoa</taxon>
        <taxon>Arthropoda</taxon>
        <taxon>Hexapoda</taxon>
        <taxon>Insecta</taxon>
        <taxon>Pterygota</taxon>
        <taxon>Neoptera</taxon>
        <taxon>Endopterygota</taxon>
        <taxon>Diptera</taxon>
        <taxon>Nematocera</taxon>
        <taxon>Culicoidea</taxon>
        <taxon>Culicidae</taxon>
        <taxon>Culicinae</taxon>
        <taxon>Culicini</taxon>
        <taxon>Culex</taxon>
        <taxon>Culex</taxon>
    </lineage>
</organism>
<proteinExistence type="inferred from homology"/>
<evidence type="ECO:0000259" key="10">
    <source>
        <dbReference type="PROSITE" id="PS50893"/>
    </source>
</evidence>
<dbReference type="InterPro" id="IPR003593">
    <property type="entry name" value="AAA+_ATPase"/>
</dbReference>
<comment type="similarity">
    <text evidence="2">Belongs to the ABC transporter superfamily. ABCG family. Eye pigment precursor importer (TC 3.A.1.204) subfamily.</text>
</comment>
<evidence type="ECO:0000256" key="2">
    <source>
        <dbReference type="ARBA" id="ARBA00005814"/>
    </source>
</evidence>
<dbReference type="PROSITE" id="PS00211">
    <property type="entry name" value="ABC_TRANSPORTER_1"/>
    <property type="match status" value="1"/>
</dbReference>
<protein>
    <recommendedName>
        <fullName evidence="10">ABC transporter domain-containing protein</fullName>
    </recommendedName>
</protein>
<evidence type="ECO:0000256" key="4">
    <source>
        <dbReference type="ARBA" id="ARBA00022692"/>
    </source>
</evidence>
<keyword evidence="4 9" id="KW-0812">Transmembrane</keyword>
<dbReference type="InterPro" id="IPR017871">
    <property type="entry name" value="ABC_transporter-like_CS"/>
</dbReference>
<evidence type="ECO:0000313" key="12">
    <source>
        <dbReference type="Proteomes" id="UP001562425"/>
    </source>
</evidence>
<keyword evidence="12" id="KW-1185">Reference proteome</keyword>
<keyword evidence="5" id="KW-0547">Nucleotide-binding</keyword>
<reference evidence="11 12" key="1">
    <citation type="submission" date="2024-05" db="EMBL/GenBank/DDBJ databases">
        <title>Culex pipiens pipiens assembly and annotation.</title>
        <authorList>
            <person name="Alout H."/>
            <person name="Durand T."/>
        </authorList>
    </citation>
    <scope>NUCLEOTIDE SEQUENCE [LARGE SCALE GENOMIC DNA]</scope>
    <source>
        <strain evidence="11">HA-2024</strain>
        <tissue evidence="11">Whole body</tissue>
    </source>
</reference>
<dbReference type="InterPro" id="IPR013525">
    <property type="entry name" value="ABC2_TM"/>
</dbReference>
<evidence type="ECO:0000256" key="3">
    <source>
        <dbReference type="ARBA" id="ARBA00022448"/>
    </source>
</evidence>
<feature type="transmembrane region" description="Helical" evidence="9">
    <location>
        <begin position="415"/>
        <end position="437"/>
    </location>
</feature>
<keyword evidence="3" id="KW-0813">Transport</keyword>
<feature type="domain" description="ABC transporter" evidence="10">
    <location>
        <begin position="42"/>
        <end position="286"/>
    </location>
</feature>
<dbReference type="InterPro" id="IPR043926">
    <property type="entry name" value="ABCG_dom"/>
</dbReference>
<accession>A0ABD1DFS4</accession>
<dbReference type="Proteomes" id="UP001562425">
    <property type="component" value="Unassembled WGS sequence"/>
</dbReference>
<dbReference type="PROSITE" id="PS50893">
    <property type="entry name" value="ABC_TRANSPORTER_2"/>
    <property type="match status" value="1"/>
</dbReference>
<sequence length="636" mass="70768">MDRRNPDSIGTVGLKSTPPDNDFNCNYLATPTKLNGEEHVALVWRNVRVSCTLTGGCSYIIRDVSGALQPGSLVALMGPSGAGKSTLMTALAHRSAANTLVSGSILLNGQHVGPSMYDVSGFIYQDELFYASITVSEHLHLMAHLKLGRSLSAPDRNELVRELLCRTGLTKCAHTRIGEVGQGKTLSGGEKKRLAFASELLSRPKILFCDEPTTGLDSYSAGQLVAMMRDLTRGGTSVLCTIHQPSDELFHMFDSVMLLANGRVGYLGSPRGATGYFERLGLVCPGSSTTAEFLLKSLSNRRECRGTKSLKPEAICDRYLQSEQFQQQELVINSEIFLSQYGYRKRCLKRRKQDGRSCWFYTLYYLMKRNFLQSHRDPTLQYMKLAQRIVIALLVGLCFSNTIDLTQAGAQAVQGIIFLIVSENTFLPMYAMLAVFPESFPLFLRERKANLYGTMQFYVAQILAMLPFVLLESLSFILIVYYLAHLRPTLLGLLCTVGTSVLVMNISLACGCFFSTLFPSVPMAMSYLVPFDYILMITSGIFIKIRSMPVVLRWLPFVSWMMFATEAISIAQWDGIEHLNCTGVPRAACHHSGEDVLSQYSFAREHLRTDLGALVGQYFLFHALAVLCLMRRANRS</sequence>
<evidence type="ECO:0000256" key="8">
    <source>
        <dbReference type="ARBA" id="ARBA00023136"/>
    </source>
</evidence>
<dbReference type="GO" id="GO:0016020">
    <property type="term" value="C:membrane"/>
    <property type="evidence" value="ECO:0007669"/>
    <property type="project" value="UniProtKB-SubCell"/>
</dbReference>
<dbReference type="Pfam" id="PF00005">
    <property type="entry name" value="ABC_tran"/>
    <property type="match status" value="1"/>
</dbReference>
<keyword evidence="7 9" id="KW-1133">Transmembrane helix</keyword>
<feature type="transmembrane region" description="Helical" evidence="9">
    <location>
        <begin position="611"/>
        <end position="630"/>
    </location>
</feature>
<evidence type="ECO:0000256" key="1">
    <source>
        <dbReference type="ARBA" id="ARBA00004141"/>
    </source>
</evidence>
<name>A0ABD1DFS4_CULPP</name>
<dbReference type="EMBL" id="JBEHCU010006009">
    <property type="protein sequence ID" value="KAL1398150.1"/>
    <property type="molecule type" value="Genomic_DNA"/>
</dbReference>
<dbReference type="GO" id="GO:0005524">
    <property type="term" value="F:ATP binding"/>
    <property type="evidence" value="ECO:0007669"/>
    <property type="project" value="UniProtKB-KW"/>
</dbReference>
<evidence type="ECO:0000256" key="6">
    <source>
        <dbReference type="ARBA" id="ARBA00022840"/>
    </source>
</evidence>
<comment type="subcellular location">
    <subcellularLocation>
        <location evidence="1">Membrane</location>
        <topology evidence="1">Multi-pass membrane protein</topology>
    </subcellularLocation>
</comment>
<comment type="caution">
    <text evidence="11">The sequence shown here is derived from an EMBL/GenBank/DDBJ whole genome shotgun (WGS) entry which is preliminary data.</text>
</comment>
<dbReference type="Pfam" id="PF19055">
    <property type="entry name" value="ABC2_membrane_7"/>
    <property type="match status" value="1"/>
</dbReference>
<evidence type="ECO:0000256" key="9">
    <source>
        <dbReference type="SAM" id="Phobius"/>
    </source>
</evidence>